<evidence type="ECO:0000313" key="3">
    <source>
        <dbReference type="Proteomes" id="UP000266302"/>
    </source>
</evidence>
<dbReference type="InterPro" id="IPR000595">
    <property type="entry name" value="cNMP-bd_dom"/>
</dbReference>
<dbReference type="CDD" id="cd00038">
    <property type="entry name" value="CAP_ED"/>
    <property type="match status" value="1"/>
</dbReference>
<dbReference type="GO" id="GO:0003700">
    <property type="term" value="F:DNA-binding transcription factor activity"/>
    <property type="evidence" value="ECO:0007669"/>
    <property type="project" value="TreeGrafter"/>
</dbReference>
<dbReference type="PANTHER" id="PTHR24567:SF74">
    <property type="entry name" value="HTH-TYPE TRANSCRIPTIONAL REGULATOR ARCR"/>
    <property type="match status" value="1"/>
</dbReference>
<protein>
    <submittedName>
        <fullName evidence="2">Crp/Fnr family transcriptional regulator</fullName>
    </submittedName>
</protein>
<dbReference type="GO" id="GO:0005829">
    <property type="term" value="C:cytosol"/>
    <property type="evidence" value="ECO:0007669"/>
    <property type="project" value="TreeGrafter"/>
</dbReference>
<dbReference type="EMBL" id="QXJC01000003">
    <property type="protein sequence ID" value="RID97980.1"/>
    <property type="molecule type" value="Genomic_DNA"/>
</dbReference>
<dbReference type="RefSeq" id="WP_119108644.1">
    <property type="nucleotide sequence ID" value="NZ_QXJC01000003.1"/>
</dbReference>
<evidence type="ECO:0000259" key="1">
    <source>
        <dbReference type="PROSITE" id="PS50042"/>
    </source>
</evidence>
<dbReference type="Proteomes" id="UP000266302">
    <property type="component" value="Unassembled WGS sequence"/>
</dbReference>
<organism evidence="2 3">
    <name type="scientific">Simplicispira hankyongi</name>
    <dbReference type="NCBI Taxonomy" id="2315688"/>
    <lineage>
        <taxon>Bacteria</taxon>
        <taxon>Pseudomonadati</taxon>
        <taxon>Pseudomonadota</taxon>
        <taxon>Betaproteobacteria</taxon>
        <taxon>Burkholderiales</taxon>
        <taxon>Comamonadaceae</taxon>
        <taxon>Simplicispira</taxon>
    </lineage>
</organism>
<dbReference type="PANTHER" id="PTHR24567">
    <property type="entry name" value="CRP FAMILY TRANSCRIPTIONAL REGULATORY PROTEIN"/>
    <property type="match status" value="1"/>
</dbReference>
<dbReference type="SUPFAM" id="SSF51206">
    <property type="entry name" value="cAMP-binding domain-like"/>
    <property type="match status" value="1"/>
</dbReference>
<dbReference type="Pfam" id="PF00027">
    <property type="entry name" value="cNMP_binding"/>
    <property type="match status" value="1"/>
</dbReference>
<reference evidence="2 3" key="1">
    <citation type="submission" date="2018-09" db="EMBL/GenBank/DDBJ databases">
        <title>Draft genome of Simplicispira sp. NY-02.</title>
        <authorList>
            <person name="Im W.T."/>
        </authorList>
    </citation>
    <scope>NUCLEOTIDE SEQUENCE [LARGE SCALE GENOMIC DNA]</scope>
    <source>
        <strain evidence="2 3">NY-02</strain>
    </source>
</reference>
<accession>A0A398CCM1</accession>
<gene>
    <name evidence="2" type="ORF">D3F03_06735</name>
</gene>
<sequence>MQSAIEKLDWPSLIEAQPAAGLIPIGLRQQAKRLDAQAHEPLFRIGDPVRCVYLVVSGEARLIRLARNGSEVILQRSRGGFLAEASLEARSYHCDAITTKPTTILMLPVAAFRAALEEDPIFRSAWQSQLTKEIRKLRAQCERLSLNSAADRISHYIESEGADGILTLNQSRKSWAAELGLSHEALYRTLRRMQSEGVLDVDGVRLATK</sequence>
<dbReference type="OrthoDB" id="571714at2"/>
<comment type="caution">
    <text evidence="2">The sequence shown here is derived from an EMBL/GenBank/DDBJ whole genome shotgun (WGS) entry which is preliminary data.</text>
</comment>
<dbReference type="InterPro" id="IPR014710">
    <property type="entry name" value="RmlC-like_jellyroll"/>
</dbReference>
<proteinExistence type="predicted"/>
<dbReference type="AlphaFoldDB" id="A0A398CCM1"/>
<dbReference type="InterPro" id="IPR050397">
    <property type="entry name" value="Env_Response_Regulators"/>
</dbReference>
<name>A0A398CCM1_9BURK</name>
<dbReference type="InterPro" id="IPR018490">
    <property type="entry name" value="cNMP-bd_dom_sf"/>
</dbReference>
<feature type="domain" description="Cyclic nucleotide-binding" evidence="1">
    <location>
        <begin position="40"/>
        <end position="133"/>
    </location>
</feature>
<keyword evidence="3" id="KW-1185">Reference proteome</keyword>
<dbReference type="PROSITE" id="PS50042">
    <property type="entry name" value="CNMP_BINDING_3"/>
    <property type="match status" value="1"/>
</dbReference>
<dbReference type="Gene3D" id="2.60.120.10">
    <property type="entry name" value="Jelly Rolls"/>
    <property type="match status" value="1"/>
</dbReference>
<evidence type="ECO:0000313" key="2">
    <source>
        <dbReference type="EMBL" id="RID97980.1"/>
    </source>
</evidence>